<evidence type="ECO:0000313" key="3">
    <source>
        <dbReference type="Proteomes" id="UP001183226"/>
    </source>
</evidence>
<evidence type="ECO:0000313" key="2">
    <source>
        <dbReference type="EMBL" id="MDT0302502.1"/>
    </source>
</evidence>
<dbReference type="Proteomes" id="UP001183226">
    <property type="component" value="Unassembled WGS sequence"/>
</dbReference>
<feature type="chain" id="PRO_5045450292" evidence="1">
    <location>
        <begin position="36"/>
        <end position="149"/>
    </location>
</feature>
<dbReference type="EMBL" id="JAVREK010000009">
    <property type="protein sequence ID" value="MDT0302502.1"/>
    <property type="molecule type" value="Genomic_DNA"/>
</dbReference>
<reference evidence="3" key="1">
    <citation type="submission" date="2023-07" db="EMBL/GenBank/DDBJ databases">
        <title>30 novel species of actinomycetes from the DSMZ collection.</title>
        <authorList>
            <person name="Nouioui I."/>
        </authorList>
    </citation>
    <scope>NUCLEOTIDE SEQUENCE [LARGE SCALE GENOMIC DNA]</scope>
    <source>
        <strain evidence="3">DSM 45055</strain>
    </source>
</reference>
<accession>A0ABU2KTB1</accession>
<keyword evidence="3" id="KW-1185">Reference proteome</keyword>
<dbReference type="RefSeq" id="WP_311544992.1">
    <property type="nucleotide sequence ID" value="NZ_JAVREK010000009.1"/>
</dbReference>
<feature type="signal peptide" evidence="1">
    <location>
        <begin position="1"/>
        <end position="35"/>
    </location>
</feature>
<evidence type="ECO:0000256" key="1">
    <source>
        <dbReference type="SAM" id="SignalP"/>
    </source>
</evidence>
<proteinExistence type="predicted"/>
<organism evidence="2 3">
    <name type="scientific">Streptomonospora wellingtoniae</name>
    <dbReference type="NCBI Taxonomy" id="3075544"/>
    <lineage>
        <taxon>Bacteria</taxon>
        <taxon>Bacillati</taxon>
        <taxon>Actinomycetota</taxon>
        <taxon>Actinomycetes</taxon>
        <taxon>Streptosporangiales</taxon>
        <taxon>Nocardiopsidaceae</taxon>
        <taxon>Streptomonospora</taxon>
    </lineage>
</organism>
<name>A0ABU2KTB1_9ACTN</name>
<comment type="caution">
    <text evidence="2">The sequence shown here is derived from an EMBL/GenBank/DDBJ whole genome shotgun (WGS) entry which is preliminary data.</text>
</comment>
<keyword evidence="1" id="KW-0732">Signal</keyword>
<sequence>MANTRRSGRAWFTGAGAVAAAAATLVLSSATVAEGADPAQVCSDGAGAQGSEYTQPANQKAIPGGQGTLYLYYDPATGINCAITMGAVSGSTYMDVGLRRHGAGQGYWDSGTFSDYAGPEYVSAKGICVDFTGAVGDRSATVTNTNCGE</sequence>
<gene>
    <name evidence="2" type="ORF">RM446_10320</name>
</gene>
<protein>
    <submittedName>
        <fullName evidence="2">Spore-associated protein</fullName>
    </submittedName>
</protein>